<gene>
    <name evidence="4" type="primary">copB</name>
    <name evidence="4" type="ORF">DB43_AX00060</name>
</gene>
<keyword evidence="2" id="KW-0472">Membrane</keyword>
<dbReference type="EMBL" id="JSAM01000133">
    <property type="protein sequence ID" value="KIA76084.1"/>
    <property type="molecule type" value="Genomic_DNA"/>
</dbReference>
<comment type="caution">
    <text evidence="4">The sequence shown here is derived from an EMBL/GenBank/DDBJ whole genome shotgun (WGS) entry which is preliminary data.</text>
</comment>
<dbReference type="OMA" id="TIFAHEH"/>
<dbReference type="InterPro" id="IPR006972">
    <property type="entry name" value="BipB-like_C"/>
</dbReference>
<evidence type="ECO:0000256" key="1">
    <source>
        <dbReference type="SAM" id="Coils"/>
    </source>
</evidence>
<feature type="transmembrane region" description="Helical" evidence="2">
    <location>
        <begin position="627"/>
        <end position="644"/>
    </location>
</feature>
<proteinExistence type="predicted"/>
<evidence type="ECO:0000256" key="2">
    <source>
        <dbReference type="SAM" id="Phobius"/>
    </source>
</evidence>
<feature type="coiled-coil region" evidence="1">
    <location>
        <begin position="774"/>
        <end position="810"/>
    </location>
</feature>
<keyword evidence="2" id="KW-0812">Transmembrane</keyword>
<feature type="transmembrane region" description="Helical" evidence="2">
    <location>
        <begin position="556"/>
        <end position="587"/>
    </location>
</feature>
<dbReference type="RefSeq" id="WP_013924404.1">
    <property type="nucleotide sequence ID" value="NZ_JSAM01000133.1"/>
</dbReference>
<dbReference type="AlphaFoldDB" id="A0A0C1EHI0"/>
<keyword evidence="2" id="KW-1133">Transmembrane helix</keyword>
<feature type="coiled-coil region" evidence="1">
    <location>
        <begin position="508"/>
        <end position="535"/>
    </location>
</feature>
<keyword evidence="1" id="KW-0175">Coiled coil</keyword>
<dbReference type="PATRIC" id="fig|83552.4.peg.2809"/>
<name>A0A0C1EHI0_9BACT</name>
<organism evidence="4 5">
    <name type="scientific">Parachlamydia acanthamoebae</name>
    <dbReference type="NCBI Taxonomy" id="83552"/>
    <lineage>
        <taxon>Bacteria</taxon>
        <taxon>Pseudomonadati</taxon>
        <taxon>Chlamydiota</taxon>
        <taxon>Chlamydiia</taxon>
        <taxon>Parachlamydiales</taxon>
        <taxon>Parachlamydiaceae</taxon>
        <taxon>Parachlamydia</taxon>
    </lineage>
</organism>
<evidence type="ECO:0000259" key="3">
    <source>
        <dbReference type="Pfam" id="PF04888"/>
    </source>
</evidence>
<feature type="domain" description="Translocator protein BipB-like C-terminal" evidence="3">
    <location>
        <begin position="499"/>
        <end position="830"/>
    </location>
</feature>
<evidence type="ECO:0000313" key="4">
    <source>
        <dbReference type="EMBL" id="KIA76084.1"/>
    </source>
</evidence>
<dbReference type="Proteomes" id="UP000031307">
    <property type="component" value="Unassembled WGS sequence"/>
</dbReference>
<evidence type="ECO:0000313" key="5">
    <source>
        <dbReference type="Proteomes" id="UP000031307"/>
    </source>
</evidence>
<protein>
    <submittedName>
        <fullName evidence="4">Putative type III secretion translocator protein CopB</fullName>
    </submittedName>
</protein>
<accession>A0A0C1EHI0</accession>
<sequence>MNEFNISSQGQQTNWNVATNETEGAKATVNVNQGAVIQDSLNQAEGTQTAKTYLQLPGAPALETPSGETVPFKQMTMSDATKLMSTTTQTPEEALNNFIKGGLAEAVLSGALSDTEAGQALAQYINPKANPKAGTNPKVQATLKQVVAQANQEAQQLTKQTPDQASAKAALTQQVQDQSNTTFDSAFKAAVKQAVSQMGLPKEQADQLIAKTIFAHEHPEAVTRSPDDLASQIEKQVGEQVKQEMGLPDDWQFTPETSNLDDKLATDYNSAYDAAISGDFSKIQSNPDLVKTLKNMSPQQLAQLKYAHYNPGTASQTGNLRDVNAQLESMILGSLINEYGFPPGWKPAVDNSAQNATIKGAYRAAFAQQVSNYAKSQTPPLTQDQIDQIMEAFDNPEVASPQMKALIGQLQQSAISSIRDAYGLPSDWTAPVGETENAMLDPFSAQVGTNAINLGKEMISQATTLALNLPNVPMKAEILDFMKAISDALTKLQEQIYLIQNQDASKAKELGKAELDKQLNKLAEQKKQMEDQRKSGKPGLGIFNSIMKVLGPISTVFSVVIAVLTLGAGAGLIGVAVAAAAIAYTVADQALTASGKQGVMGYAMQALTAAIKAAIPGPPALQMAMDMIIKTVAIVALTALVMTANPMVGMTVGLQAIGQATMQSNVIQNLVKLMGGDEMAQQITAMVLVTVATVVASLAFMVVTFFLQAELIPFQIAETVAKVAKTLVETLTKMASLAEKISDAILKIARMQLLDIAQIANQLLSNGLDAAHSAIEIRSQLQQAAKVLAKAELEADMQVLNAMIKLLRKIIDNLTAGMPAEAEAISEIGTLKTHIWQSQSQITTNIANAGAA</sequence>
<feature type="transmembrane region" description="Helical" evidence="2">
    <location>
        <begin position="683"/>
        <end position="707"/>
    </location>
</feature>
<dbReference type="Pfam" id="PF04888">
    <property type="entry name" value="SseC"/>
    <property type="match status" value="1"/>
</dbReference>
<reference evidence="4 5" key="1">
    <citation type="journal article" date="2014" name="Mol. Biol. Evol.">
        <title>Massive expansion of Ubiquitination-related gene families within the Chlamydiae.</title>
        <authorList>
            <person name="Domman D."/>
            <person name="Collingro A."/>
            <person name="Lagkouvardos I."/>
            <person name="Gehre L."/>
            <person name="Weinmaier T."/>
            <person name="Rattei T."/>
            <person name="Subtil A."/>
            <person name="Horn M."/>
        </authorList>
    </citation>
    <scope>NUCLEOTIDE SEQUENCE [LARGE SCALE GENOMIC DNA]</scope>
    <source>
        <strain evidence="4 5">OEW1</strain>
    </source>
</reference>